<keyword evidence="3" id="KW-1185">Reference proteome</keyword>
<dbReference type="AlphaFoldDB" id="A0AA39K5U9"/>
<evidence type="ECO:0000313" key="2">
    <source>
        <dbReference type="EMBL" id="KAK0452803.1"/>
    </source>
</evidence>
<dbReference type="EMBL" id="JAUEPS010000030">
    <property type="protein sequence ID" value="KAK0452803.1"/>
    <property type="molecule type" value="Genomic_DNA"/>
</dbReference>
<organism evidence="2 3">
    <name type="scientific">Armillaria tabescens</name>
    <name type="common">Ringless honey mushroom</name>
    <name type="synonym">Agaricus tabescens</name>
    <dbReference type="NCBI Taxonomy" id="1929756"/>
    <lineage>
        <taxon>Eukaryota</taxon>
        <taxon>Fungi</taxon>
        <taxon>Dikarya</taxon>
        <taxon>Basidiomycota</taxon>
        <taxon>Agaricomycotina</taxon>
        <taxon>Agaricomycetes</taxon>
        <taxon>Agaricomycetidae</taxon>
        <taxon>Agaricales</taxon>
        <taxon>Marasmiineae</taxon>
        <taxon>Physalacriaceae</taxon>
        <taxon>Desarmillaria</taxon>
    </lineage>
</organism>
<dbReference type="Proteomes" id="UP001175211">
    <property type="component" value="Unassembled WGS sequence"/>
</dbReference>
<feature type="non-terminal residue" evidence="2">
    <location>
        <position position="1"/>
    </location>
</feature>
<gene>
    <name evidence="2" type="ORF">EV420DRAFT_1223566</name>
</gene>
<dbReference type="InterPro" id="IPR025476">
    <property type="entry name" value="Helitron_helicase-like"/>
</dbReference>
<comment type="caution">
    <text evidence="2">The sequence shown here is derived from an EMBL/GenBank/DDBJ whole genome shotgun (WGS) entry which is preliminary data.</text>
</comment>
<proteinExistence type="predicted"/>
<name>A0AA39K5U9_ARMTA</name>
<dbReference type="Pfam" id="PF14214">
    <property type="entry name" value="Helitron_like_N"/>
    <property type="match status" value="1"/>
</dbReference>
<reference evidence="2" key="1">
    <citation type="submission" date="2023-06" db="EMBL/GenBank/DDBJ databases">
        <authorList>
            <consortium name="Lawrence Berkeley National Laboratory"/>
            <person name="Ahrendt S."/>
            <person name="Sahu N."/>
            <person name="Indic B."/>
            <person name="Wong-Bajracharya J."/>
            <person name="Merenyi Z."/>
            <person name="Ke H.-M."/>
            <person name="Monk M."/>
            <person name="Kocsube S."/>
            <person name="Drula E."/>
            <person name="Lipzen A."/>
            <person name="Balint B."/>
            <person name="Henrissat B."/>
            <person name="Andreopoulos B."/>
            <person name="Martin F.M."/>
            <person name="Harder C.B."/>
            <person name="Rigling D."/>
            <person name="Ford K.L."/>
            <person name="Foster G.D."/>
            <person name="Pangilinan J."/>
            <person name="Papanicolaou A."/>
            <person name="Barry K."/>
            <person name="LaButti K."/>
            <person name="Viragh M."/>
            <person name="Koriabine M."/>
            <person name="Yan M."/>
            <person name="Riley R."/>
            <person name="Champramary S."/>
            <person name="Plett K.L."/>
            <person name="Tsai I.J."/>
            <person name="Slot J."/>
            <person name="Sipos G."/>
            <person name="Plett J."/>
            <person name="Nagy L.G."/>
            <person name="Grigoriev I.V."/>
        </authorList>
    </citation>
    <scope>NUCLEOTIDE SEQUENCE</scope>
    <source>
        <strain evidence="2">CCBAS 213</strain>
    </source>
</reference>
<evidence type="ECO:0000259" key="1">
    <source>
        <dbReference type="Pfam" id="PF14214"/>
    </source>
</evidence>
<feature type="non-terminal residue" evidence="2">
    <location>
        <position position="111"/>
    </location>
</feature>
<accession>A0AA39K5U9</accession>
<dbReference type="GeneID" id="85350033"/>
<feature type="domain" description="Helitron helicase-like" evidence="1">
    <location>
        <begin position="36"/>
        <end position="110"/>
    </location>
</feature>
<dbReference type="RefSeq" id="XP_060328139.1">
    <property type="nucleotide sequence ID" value="XM_060466485.1"/>
</dbReference>
<evidence type="ECO:0000313" key="3">
    <source>
        <dbReference type="Proteomes" id="UP001175211"/>
    </source>
</evidence>
<sequence>LQCRELLLRTGLKVKRQSFASVATRFAKVSPEAVHVVSERVSRGDYQTANSAEEHQVLKLMSEVRAVSSHVTGSASSKTVMRNEIRGLMIDQGLPSFYITINPADTFNPLI</sequence>
<protein>
    <recommendedName>
        <fullName evidence="1">Helitron helicase-like domain-containing protein</fullName>
    </recommendedName>
</protein>